<proteinExistence type="predicted"/>
<dbReference type="PROSITE" id="PS01081">
    <property type="entry name" value="HTH_TETR_1"/>
    <property type="match status" value="1"/>
</dbReference>
<dbReference type="InterPro" id="IPR013570">
    <property type="entry name" value="Tscrpt_reg_YsiA_C"/>
</dbReference>
<protein>
    <submittedName>
        <fullName evidence="4">TetR family transcriptional regulator</fullName>
    </submittedName>
</protein>
<dbReference type="SUPFAM" id="SSF46689">
    <property type="entry name" value="Homeodomain-like"/>
    <property type="match status" value="1"/>
</dbReference>
<dbReference type="InterPro" id="IPR023772">
    <property type="entry name" value="DNA-bd_HTH_TetR-type_CS"/>
</dbReference>
<dbReference type="EMBL" id="JAPFPW010000001">
    <property type="protein sequence ID" value="MCW7752509.1"/>
    <property type="molecule type" value="Genomic_DNA"/>
</dbReference>
<evidence type="ECO:0000313" key="5">
    <source>
        <dbReference type="Proteomes" id="UP001209681"/>
    </source>
</evidence>
<accession>A0ABT3N4Y1</accession>
<dbReference type="Proteomes" id="UP001209681">
    <property type="component" value="Unassembled WGS sequence"/>
</dbReference>
<dbReference type="Gene3D" id="1.10.10.60">
    <property type="entry name" value="Homeodomain-like"/>
    <property type="match status" value="1"/>
</dbReference>
<dbReference type="Gene3D" id="1.10.357.10">
    <property type="entry name" value="Tetracycline Repressor, domain 2"/>
    <property type="match status" value="1"/>
</dbReference>
<dbReference type="PRINTS" id="PR00455">
    <property type="entry name" value="HTHTETR"/>
</dbReference>
<dbReference type="PANTHER" id="PTHR30055">
    <property type="entry name" value="HTH-TYPE TRANSCRIPTIONAL REGULATOR RUTR"/>
    <property type="match status" value="1"/>
</dbReference>
<dbReference type="InterPro" id="IPR009057">
    <property type="entry name" value="Homeodomain-like_sf"/>
</dbReference>
<comment type="caution">
    <text evidence="4">The sequence shown here is derived from an EMBL/GenBank/DDBJ whole genome shotgun (WGS) entry which is preliminary data.</text>
</comment>
<dbReference type="SUPFAM" id="SSF48498">
    <property type="entry name" value="Tetracyclin repressor-like, C-terminal domain"/>
    <property type="match status" value="1"/>
</dbReference>
<evidence type="ECO:0000259" key="3">
    <source>
        <dbReference type="PROSITE" id="PS50977"/>
    </source>
</evidence>
<dbReference type="InterPro" id="IPR036271">
    <property type="entry name" value="Tet_transcr_reg_TetR-rel_C_sf"/>
</dbReference>
<evidence type="ECO:0000256" key="1">
    <source>
        <dbReference type="ARBA" id="ARBA00023125"/>
    </source>
</evidence>
<dbReference type="PROSITE" id="PS50977">
    <property type="entry name" value="HTH_TETR_2"/>
    <property type="match status" value="1"/>
</dbReference>
<evidence type="ECO:0000313" key="4">
    <source>
        <dbReference type="EMBL" id="MCW7752509.1"/>
    </source>
</evidence>
<dbReference type="PANTHER" id="PTHR30055:SF195">
    <property type="entry name" value="FATTY ACID METABOLISM REGULATOR PROTEIN"/>
    <property type="match status" value="1"/>
</dbReference>
<name>A0ABT3N4Y1_9BACT</name>
<feature type="domain" description="HTH tetR-type" evidence="3">
    <location>
        <begin position="12"/>
        <end position="72"/>
    </location>
</feature>
<dbReference type="InterPro" id="IPR050109">
    <property type="entry name" value="HTH-type_TetR-like_transc_reg"/>
</dbReference>
<keyword evidence="1 2" id="KW-0238">DNA-binding</keyword>
<feature type="DNA-binding region" description="H-T-H motif" evidence="2">
    <location>
        <begin position="35"/>
        <end position="54"/>
    </location>
</feature>
<reference evidence="4 5" key="1">
    <citation type="submission" date="2022-11" db="EMBL/GenBank/DDBJ databases">
        <title>Desulfobotulus tamanensis H1 sp. nov. - anaerobic, alkaliphilic, sulphate reducing bacterium isolated from terrestrial mud volcano.</title>
        <authorList>
            <person name="Frolova A."/>
            <person name="Merkel A.Y."/>
            <person name="Slobodkin A.I."/>
        </authorList>
    </citation>
    <scope>NUCLEOTIDE SEQUENCE [LARGE SCALE GENOMIC DNA]</scope>
    <source>
        <strain evidence="4 5">H1</strain>
    </source>
</reference>
<organism evidence="4 5">
    <name type="scientific">Desulfobotulus pelophilus</name>
    <dbReference type="NCBI Taxonomy" id="2823377"/>
    <lineage>
        <taxon>Bacteria</taxon>
        <taxon>Pseudomonadati</taxon>
        <taxon>Thermodesulfobacteriota</taxon>
        <taxon>Desulfobacteria</taxon>
        <taxon>Desulfobacterales</taxon>
        <taxon>Desulfobacteraceae</taxon>
        <taxon>Desulfobotulus</taxon>
    </lineage>
</organism>
<keyword evidence="5" id="KW-1185">Reference proteome</keyword>
<dbReference type="Pfam" id="PF08359">
    <property type="entry name" value="TetR_C_4"/>
    <property type="match status" value="1"/>
</dbReference>
<evidence type="ECO:0000256" key="2">
    <source>
        <dbReference type="PROSITE-ProRule" id="PRU00335"/>
    </source>
</evidence>
<dbReference type="InterPro" id="IPR001647">
    <property type="entry name" value="HTH_TetR"/>
</dbReference>
<dbReference type="RefSeq" id="WP_265423376.1">
    <property type="nucleotide sequence ID" value="NZ_JAPFPW010000001.1"/>
</dbReference>
<sequence length="203" mass="22997">MREVLISRIDKQDKYQRILQAGITVFARRGVFRATISEIAREAGVADGTIYLYFKNKDDILARFFEARADDIFLRFRKAIDGAGTAREKFARLITCHLEAFQEDREMAVVFQAESRKIHAMAEQVNAISSRYRELIAEIIEEGQAEGLIRKDLYLALVKRFILGAVDEVVSTWVLAEGKYDLVSMADPLVDLFIRGIGAGSED</sequence>
<dbReference type="Pfam" id="PF00440">
    <property type="entry name" value="TetR_N"/>
    <property type="match status" value="1"/>
</dbReference>
<gene>
    <name evidence="4" type="ORF">OOT00_00755</name>
</gene>